<reference evidence="1 2" key="1">
    <citation type="submission" date="2023-09" db="EMBL/GenBank/DDBJ databases">
        <title>Multi-omics analysis of a traditional fermented food reveals byproduct-associated fungal strains for waste-to-food upcycling.</title>
        <authorList>
            <consortium name="Lawrence Berkeley National Laboratory"/>
            <person name="Rekdal V.M."/>
            <person name="Villalobos-Escobedo J.M."/>
            <person name="Rodriguez-Valeron N."/>
            <person name="Garcia M.O."/>
            <person name="Vasquez D.P."/>
            <person name="Damayanti I."/>
            <person name="Sorensen P.M."/>
            <person name="Baidoo E.E."/>
            <person name="De Carvalho A.C."/>
            <person name="Riley R."/>
            <person name="Lipzen A."/>
            <person name="He G."/>
            <person name="Yan M."/>
            <person name="Haridas S."/>
            <person name="Daum C."/>
            <person name="Yoshinaga Y."/>
            <person name="Ng V."/>
            <person name="Grigoriev I.V."/>
            <person name="Munk R."/>
            <person name="Nuraida L."/>
            <person name="Wijaya C.H."/>
            <person name="Morales P.-C."/>
            <person name="Keasling J.D."/>
        </authorList>
    </citation>
    <scope>NUCLEOTIDE SEQUENCE [LARGE SCALE GENOMIC DNA]</scope>
    <source>
        <strain evidence="1 2">FGSC 2613</strain>
    </source>
</reference>
<dbReference type="InterPro" id="IPR046349">
    <property type="entry name" value="C1-like_sf"/>
</dbReference>
<protein>
    <recommendedName>
        <fullName evidence="3">Phorbol-ester/DAG-type domain-containing protein</fullName>
    </recommendedName>
</protein>
<gene>
    <name evidence="1" type="ORF">QR685DRAFT_519472</name>
</gene>
<sequence length="87" mass="9715">MYLLLVVLNCPEPLCWQAAFLPSEITVIYRHSHAVRTISGLQKPTRDALCACCFKSLATQPAGRCGPCRRAFHIRCAKSVAKVRKKN</sequence>
<dbReference type="SUPFAM" id="SSF57889">
    <property type="entry name" value="Cysteine-rich domain"/>
    <property type="match status" value="1"/>
</dbReference>
<comment type="caution">
    <text evidence="1">The sequence shown here is derived from an EMBL/GenBank/DDBJ whole genome shotgun (WGS) entry which is preliminary data.</text>
</comment>
<dbReference type="Proteomes" id="UP001451303">
    <property type="component" value="Unassembled WGS sequence"/>
</dbReference>
<proteinExistence type="predicted"/>
<accession>A0ABR3DFV1</accession>
<evidence type="ECO:0008006" key="3">
    <source>
        <dbReference type="Google" id="ProtNLM"/>
    </source>
</evidence>
<name>A0ABR3DFV1_NEUIN</name>
<keyword evidence="2" id="KW-1185">Reference proteome</keyword>
<evidence type="ECO:0000313" key="1">
    <source>
        <dbReference type="EMBL" id="KAL0471554.1"/>
    </source>
</evidence>
<feature type="non-terminal residue" evidence="1">
    <location>
        <position position="87"/>
    </location>
</feature>
<organism evidence="1 2">
    <name type="scientific">Neurospora intermedia</name>
    <dbReference type="NCBI Taxonomy" id="5142"/>
    <lineage>
        <taxon>Eukaryota</taxon>
        <taxon>Fungi</taxon>
        <taxon>Dikarya</taxon>
        <taxon>Ascomycota</taxon>
        <taxon>Pezizomycotina</taxon>
        <taxon>Sordariomycetes</taxon>
        <taxon>Sordariomycetidae</taxon>
        <taxon>Sordariales</taxon>
        <taxon>Sordariaceae</taxon>
        <taxon>Neurospora</taxon>
    </lineage>
</organism>
<dbReference type="EMBL" id="JAVLET010000003">
    <property type="protein sequence ID" value="KAL0471554.1"/>
    <property type="molecule type" value="Genomic_DNA"/>
</dbReference>
<evidence type="ECO:0000313" key="2">
    <source>
        <dbReference type="Proteomes" id="UP001451303"/>
    </source>
</evidence>